<dbReference type="CDD" id="cd00165">
    <property type="entry name" value="S4"/>
    <property type="match status" value="1"/>
</dbReference>
<protein>
    <submittedName>
        <fullName evidence="3">RNA-binding protein</fullName>
    </submittedName>
</protein>
<reference evidence="3" key="1">
    <citation type="submission" date="2020-08" db="EMBL/GenBank/DDBJ databases">
        <title>Genome public.</title>
        <authorList>
            <person name="Liu C."/>
            <person name="Sun Q."/>
        </authorList>
    </citation>
    <scope>NUCLEOTIDE SEQUENCE</scope>
    <source>
        <strain evidence="3">NSJ-51</strain>
    </source>
</reference>
<dbReference type="RefSeq" id="WP_186906692.1">
    <property type="nucleotide sequence ID" value="NZ_JACOPP010000003.1"/>
</dbReference>
<organism evidence="3 4">
    <name type="scientific">Lawsonibacter hominis</name>
    <dbReference type="NCBI Taxonomy" id="2763053"/>
    <lineage>
        <taxon>Bacteria</taxon>
        <taxon>Bacillati</taxon>
        <taxon>Bacillota</taxon>
        <taxon>Clostridia</taxon>
        <taxon>Eubacteriales</taxon>
        <taxon>Oscillospiraceae</taxon>
        <taxon>Lawsonibacter</taxon>
    </lineage>
</organism>
<dbReference type="EMBL" id="JACOPP010000003">
    <property type="protein sequence ID" value="MBC5732792.1"/>
    <property type="molecule type" value="Genomic_DNA"/>
</dbReference>
<name>A0A8J6JCI7_9FIRM</name>
<evidence type="ECO:0000313" key="4">
    <source>
        <dbReference type="Proteomes" id="UP000661435"/>
    </source>
</evidence>
<evidence type="ECO:0000313" key="3">
    <source>
        <dbReference type="EMBL" id="MBC5732792.1"/>
    </source>
</evidence>
<dbReference type="GO" id="GO:0003723">
    <property type="term" value="F:RNA binding"/>
    <property type="evidence" value="ECO:0007669"/>
    <property type="project" value="UniProtKB-KW"/>
</dbReference>
<dbReference type="Proteomes" id="UP000661435">
    <property type="component" value="Unassembled WGS sequence"/>
</dbReference>
<dbReference type="Gene3D" id="3.30.70.330">
    <property type="match status" value="1"/>
</dbReference>
<evidence type="ECO:0000259" key="2">
    <source>
        <dbReference type="SMART" id="SM00363"/>
    </source>
</evidence>
<dbReference type="InterPro" id="IPR040591">
    <property type="entry name" value="RqcP2_RBD"/>
</dbReference>
<gene>
    <name evidence="3" type="ORF">H8S57_03490</name>
</gene>
<dbReference type="AlphaFoldDB" id="A0A8J6JCI7"/>
<dbReference type="SUPFAM" id="SSF55174">
    <property type="entry name" value="Alpha-L RNA-binding motif"/>
    <property type="match status" value="1"/>
</dbReference>
<keyword evidence="4" id="KW-1185">Reference proteome</keyword>
<evidence type="ECO:0000256" key="1">
    <source>
        <dbReference type="PROSITE-ProRule" id="PRU00182"/>
    </source>
</evidence>
<sequence>MTKTELLNKAARNGEERLLLARVLDKLELARRRNIPSHTGFLSPGERACVEALLAAAGHPRHLFFGGYEGAQRNICVFLPDWQEPEDFQTGGDCPVCALRASFPADGALTHRDFLGSVLGLGLDREKVGDLLVGEGACDLIVLEEIRDFLLLHLEQAGRVRLRLAPVALERLSPPPVQGKLIRDTVSSLRLDAVAASGFSLARSKAADLISSGRFQLNYRECVKPDRAVAQGDVISCRGLGKCVVQEVGGTSRKGRILLVLERYV</sequence>
<dbReference type="PANTHER" id="PTHR13633:SF3">
    <property type="entry name" value="MITOCHONDRIAL TRANSCRIPTION RESCUE FACTOR 1"/>
    <property type="match status" value="1"/>
</dbReference>
<dbReference type="PANTHER" id="PTHR13633">
    <property type="entry name" value="MITOCHONDRIAL TRANSCRIPTION RESCUE FACTOR 1"/>
    <property type="match status" value="1"/>
</dbReference>
<accession>A0A8J6JCI7</accession>
<dbReference type="Pfam" id="PF17774">
    <property type="entry name" value="YlmH_RBD"/>
    <property type="match status" value="1"/>
</dbReference>
<dbReference type="InterPro" id="IPR036986">
    <property type="entry name" value="S4_RNA-bd_sf"/>
</dbReference>
<proteinExistence type="predicted"/>
<dbReference type="SMART" id="SM00363">
    <property type="entry name" value="S4"/>
    <property type="match status" value="1"/>
</dbReference>
<dbReference type="InterPro" id="IPR012677">
    <property type="entry name" value="Nucleotide-bd_a/b_plait_sf"/>
</dbReference>
<dbReference type="Gene3D" id="3.10.290.10">
    <property type="entry name" value="RNA-binding S4 domain"/>
    <property type="match status" value="1"/>
</dbReference>
<keyword evidence="1" id="KW-0694">RNA-binding</keyword>
<feature type="domain" description="RNA-binding S4" evidence="2">
    <location>
        <begin position="189"/>
        <end position="250"/>
    </location>
</feature>
<dbReference type="InterPro" id="IPR002942">
    <property type="entry name" value="S4_RNA-bd"/>
</dbReference>
<dbReference type="PROSITE" id="PS50889">
    <property type="entry name" value="S4"/>
    <property type="match status" value="1"/>
</dbReference>
<dbReference type="Gene3D" id="3.30.1370.160">
    <property type="match status" value="1"/>
</dbReference>
<comment type="caution">
    <text evidence="3">The sequence shown here is derived from an EMBL/GenBank/DDBJ whole genome shotgun (WGS) entry which is preliminary data.</text>
</comment>